<keyword evidence="4 6" id="KW-0464">Manganese</keyword>
<dbReference type="UniPathway" id="UPA00275">
    <property type="reaction ID" value="UER00399"/>
</dbReference>
<comment type="similarity">
    <text evidence="6">Belongs to the DHBP synthase family.</text>
</comment>
<dbReference type="Pfam" id="PF00926">
    <property type="entry name" value="DHBP_synthase"/>
    <property type="match status" value="1"/>
</dbReference>
<dbReference type="Proteomes" id="UP000191661">
    <property type="component" value="Unassembled WGS sequence"/>
</dbReference>
<accession>A0A1V6N1M1</accession>
<comment type="cofactor">
    <cofactor evidence="6">
        <name>Mg(2+)</name>
        <dbReference type="ChEBI" id="CHEBI:18420"/>
    </cofactor>
    <cofactor evidence="6">
        <name>Mn(2+)</name>
        <dbReference type="ChEBI" id="CHEBI:29035"/>
    </cofactor>
    <text evidence="6">Binds 2 divalent metal cations per subunit. Magnesium or manganese.</text>
</comment>
<dbReference type="PANTHER" id="PTHR21327:SF46">
    <property type="entry name" value="3,4-DIHYDROXY-2-BUTANONE 4-PHOSPHATE SYNTHASE"/>
    <property type="match status" value="1"/>
</dbReference>
<keyword evidence="3 6" id="KW-0460">Magnesium</keyword>
<reference evidence="7 8" key="1">
    <citation type="submission" date="2014-12" db="EMBL/GenBank/DDBJ databases">
        <title>Genome sequence of Methanobrevibacter arboriphilicus DH1, DSM1125.</title>
        <authorList>
            <person name="Poehlein A."/>
            <person name="Thauer R.K."/>
            <person name="Seedorf H."/>
            <person name="Daniel R."/>
        </authorList>
    </citation>
    <scope>NUCLEOTIDE SEQUENCE [LARGE SCALE GENOMIC DNA]</scope>
    <source>
        <strain evidence="7 8">DH1</strain>
    </source>
</reference>
<keyword evidence="1 6" id="KW-0686">Riboflavin biosynthesis</keyword>
<name>A0A1V6N1M1_METAZ</name>
<evidence type="ECO:0000256" key="6">
    <source>
        <dbReference type="RuleBase" id="RU003843"/>
    </source>
</evidence>
<comment type="catalytic activity">
    <reaction evidence="6">
        <text>D-ribulose 5-phosphate = (2S)-2-hydroxy-3-oxobutyl phosphate + formate + H(+)</text>
        <dbReference type="Rhea" id="RHEA:18457"/>
        <dbReference type="ChEBI" id="CHEBI:15378"/>
        <dbReference type="ChEBI" id="CHEBI:15740"/>
        <dbReference type="ChEBI" id="CHEBI:58121"/>
        <dbReference type="ChEBI" id="CHEBI:58830"/>
        <dbReference type="EC" id="4.1.99.12"/>
    </reaction>
</comment>
<proteinExistence type="inferred from homology"/>
<dbReference type="AlphaFoldDB" id="A0A1V6N1M1"/>
<dbReference type="GO" id="GO:0008686">
    <property type="term" value="F:3,4-dihydroxy-2-butanone-4-phosphate synthase activity"/>
    <property type="evidence" value="ECO:0007669"/>
    <property type="project" value="UniProtKB-EC"/>
</dbReference>
<evidence type="ECO:0000256" key="2">
    <source>
        <dbReference type="ARBA" id="ARBA00022723"/>
    </source>
</evidence>
<comment type="function">
    <text evidence="6">Catalyzes the conversion of D-ribulose 5-phosphate to formate and 3,4-dihydroxy-2-butanone 4-phosphate.</text>
</comment>
<dbReference type="InterPro" id="IPR017945">
    <property type="entry name" value="DHBP_synth_RibB-like_a/b_dom"/>
</dbReference>
<dbReference type="GO" id="GO:0046872">
    <property type="term" value="F:metal ion binding"/>
    <property type="evidence" value="ECO:0007669"/>
    <property type="project" value="UniProtKB-KW"/>
</dbReference>
<keyword evidence="8" id="KW-1185">Reference proteome</keyword>
<evidence type="ECO:0000313" key="7">
    <source>
        <dbReference type="EMBL" id="OQD58534.1"/>
    </source>
</evidence>
<protein>
    <recommendedName>
        <fullName evidence="6">3,4-dihydroxy-2-butanone 4-phosphate synthase</fullName>
        <shortName evidence="6">DHBP synthase</shortName>
        <ecNumber evidence="6">4.1.99.12</ecNumber>
    </recommendedName>
</protein>
<keyword evidence="5 6" id="KW-0456">Lyase</keyword>
<evidence type="ECO:0000256" key="5">
    <source>
        <dbReference type="ARBA" id="ARBA00023239"/>
    </source>
</evidence>
<dbReference type="RefSeq" id="WP_080460519.1">
    <property type="nucleotide sequence ID" value="NZ_JXMW01000012.1"/>
</dbReference>
<dbReference type="EMBL" id="JXMW01000012">
    <property type="protein sequence ID" value="OQD58534.1"/>
    <property type="molecule type" value="Genomic_DNA"/>
</dbReference>
<gene>
    <name evidence="7" type="primary">ribB</name>
    <name evidence="7" type="ORF">MBBAR_12c00080</name>
</gene>
<dbReference type="SUPFAM" id="SSF55821">
    <property type="entry name" value="YrdC/RibB"/>
    <property type="match status" value="1"/>
</dbReference>
<evidence type="ECO:0000313" key="8">
    <source>
        <dbReference type="Proteomes" id="UP000191661"/>
    </source>
</evidence>
<organism evidence="7 8">
    <name type="scientific">Methanobrevibacter arboriphilus JCM 13429 = DSM 1125</name>
    <dbReference type="NCBI Taxonomy" id="1300164"/>
    <lineage>
        <taxon>Archaea</taxon>
        <taxon>Methanobacteriati</taxon>
        <taxon>Methanobacteriota</taxon>
        <taxon>Methanomada group</taxon>
        <taxon>Methanobacteria</taxon>
        <taxon>Methanobacteriales</taxon>
        <taxon>Methanobacteriaceae</taxon>
        <taxon>Methanobrevibacter</taxon>
    </lineage>
</organism>
<dbReference type="EC" id="4.1.99.12" evidence="6"/>
<dbReference type="NCBIfam" id="TIGR00506">
    <property type="entry name" value="ribB"/>
    <property type="match status" value="1"/>
</dbReference>
<dbReference type="GO" id="GO:0005829">
    <property type="term" value="C:cytosol"/>
    <property type="evidence" value="ECO:0007669"/>
    <property type="project" value="TreeGrafter"/>
</dbReference>
<dbReference type="Gene3D" id="3.90.870.10">
    <property type="entry name" value="DHBP synthase"/>
    <property type="match status" value="1"/>
</dbReference>
<evidence type="ECO:0000256" key="3">
    <source>
        <dbReference type="ARBA" id="ARBA00022842"/>
    </source>
</evidence>
<dbReference type="PANTHER" id="PTHR21327">
    <property type="entry name" value="GTP CYCLOHYDROLASE II-RELATED"/>
    <property type="match status" value="1"/>
</dbReference>
<evidence type="ECO:0000256" key="4">
    <source>
        <dbReference type="ARBA" id="ARBA00023211"/>
    </source>
</evidence>
<evidence type="ECO:0000256" key="1">
    <source>
        <dbReference type="ARBA" id="ARBA00022619"/>
    </source>
</evidence>
<dbReference type="InterPro" id="IPR000422">
    <property type="entry name" value="DHBP_synthase_RibB"/>
</dbReference>
<sequence length="222" mass="24854">MLKKALKALQNGEFVLMYDDEKRESETDMIIGAEFVGAKEVATMRNDAGGLICCCIHPEYCDSLGLPFMTDIMDVAKEKYPILGKLTPDDIPYDERSSFSVWANHRKTFTGITDNDRALTISKMAQMCKEERFDDFGKEFRSPGHVSLLRGADNLLKKRQGHTEISLAMGEMAGITPVTVVCEMMDGNTGEARSVADAEDYAEEHDLIFMDGNIVIEEYLKD</sequence>
<comment type="pathway">
    <text evidence="6">Cofactor biosynthesis; riboflavin biosynthesis; 2-hydroxy-3-oxobutyl phosphate from D-ribulose 5-phosphate: step 1/1.</text>
</comment>
<keyword evidence="2 6" id="KW-0479">Metal-binding</keyword>
<comment type="caution">
    <text evidence="7">The sequence shown here is derived from an EMBL/GenBank/DDBJ whole genome shotgun (WGS) entry which is preliminary data.</text>
</comment>
<dbReference type="OrthoDB" id="25735at2157"/>
<dbReference type="GO" id="GO:0009231">
    <property type="term" value="P:riboflavin biosynthetic process"/>
    <property type="evidence" value="ECO:0007669"/>
    <property type="project" value="UniProtKB-UniPathway"/>
</dbReference>
<comment type="subunit">
    <text evidence="6">Homodimer.</text>
</comment>